<proteinExistence type="predicted"/>
<protein>
    <submittedName>
        <fullName evidence="1">Uncharacterized protein</fullName>
    </submittedName>
</protein>
<accession>A0A4Y3QW30</accession>
<dbReference type="EMBL" id="BJMM01000004">
    <property type="protein sequence ID" value="GEB48628.1"/>
    <property type="molecule type" value="Genomic_DNA"/>
</dbReference>
<dbReference type="Proteomes" id="UP000319210">
    <property type="component" value="Unassembled WGS sequence"/>
</dbReference>
<organism evidence="1 2">
    <name type="scientific">Streptomyces cacaoi</name>
    <dbReference type="NCBI Taxonomy" id="1898"/>
    <lineage>
        <taxon>Bacteria</taxon>
        <taxon>Bacillati</taxon>
        <taxon>Actinomycetota</taxon>
        <taxon>Actinomycetes</taxon>
        <taxon>Kitasatosporales</taxon>
        <taxon>Streptomycetaceae</taxon>
        <taxon>Streptomyces</taxon>
    </lineage>
</organism>
<evidence type="ECO:0000313" key="2">
    <source>
        <dbReference type="Proteomes" id="UP000319210"/>
    </source>
</evidence>
<evidence type="ECO:0000313" key="1">
    <source>
        <dbReference type="EMBL" id="GEB48628.1"/>
    </source>
</evidence>
<gene>
    <name evidence="1" type="ORF">SCA03_11790</name>
</gene>
<reference evidence="1 2" key="1">
    <citation type="submission" date="2019-06" db="EMBL/GenBank/DDBJ databases">
        <title>Whole genome shotgun sequence of Streptomyces cacaoi subsp. cacaoi NBRC 12748.</title>
        <authorList>
            <person name="Hosoyama A."/>
            <person name="Uohara A."/>
            <person name="Ohji S."/>
            <person name="Ichikawa N."/>
        </authorList>
    </citation>
    <scope>NUCLEOTIDE SEQUENCE [LARGE SCALE GENOMIC DNA]</scope>
    <source>
        <strain evidence="1 2">NBRC 12748</strain>
    </source>
</reference>
<comment type="caution">
    <text evidence="1">The sequence shown here is derived from an EMBL/GenBank/DDBJ whole genome shotgun (WGS) entry which is preliminary data.</text>
</comment>
<dbReference type="AlphaFoldDB" id="A0A4Y3QW30"/>
<name>A0A4Y3QW30_STRCI</name>
<sequence>MPRRLVAGVAGLPQPRRVPRDVLDDVAQGVHQGGELLLGPSGEGRKALCQQGVELSVELTRGFGDVQGVSSRAASTAVPLPLPVQVSASVRVPFPALPRALFLRRR</sequence>
<keyword evidence="2" id="KW-1185">Reference proteome</keyword>